<dbReference type="EMBL" id="JBHTKB010000001">
    <property type="protein sequence ID" value="MFD0913120.1"/>
    <property type="molecule type" value="Genomic_DNA"/>
</dbReference>
<evidence type="ECO:0000256" key="2">
    <source>
        <dbReference type="ARBA" id="ARBA00022692"/>
    </source>
</evidence>
<evidence type="ECO:0000256" key="4">
    <source>
        <dbReference type="ARBA" id="ARBA00023136"/>
    </source>
</evidence>
<keyword evidence="3 5" id="KW-1133">Transmembrane helix</keyword>
<sequence length="229" mass="23677">MPHHEMHFLQRSGWLRASVLGANDGIISTASLLMGVAAAGADNSALLVTGVAGLVAGALSMATGEYVSVSSQTDIEQADLAREARELQDNPDSELRELTGIYIARGLSPDLAQQVAQALSHHDSLAAHARDELGLHEVNQAQPLQAALASALAFASGATLPLLTAWLAPHAQVQSWLIFSTLPFLGLLGAVAARAGGASVCKGVSRIVIWGALAMAATALIGHWFGVHA</sequence>
<feature type="transmembrane region" description="Helical" evidence="5">
    <location>
        <begin position="146"/>
        <end position="167"/>
    </location>
</feature>
<keyword evidence="7" id="KW-1185">Reference proteome</keyword>
<feature type="transmembrane region" description="Helical" evidence="5">
    <location>
        <begin position="20"/>
        <end position="39"/>
    </location>
</feature>
<evidence type="ECO:0000313" key="6">
    <source>
        <dbReference type="EMBL" id="MFD0913120.1"/>
    </source>
</evidence>
<proteinExistence type="predicted"/>
<protein>
    <submittedName>
        <fullName evidence="6">VIT family protein</fullName>
    </submittedName>
</protein>
<feature type="transmembrane region" description="Helical" evidence="5">
    <location>
        <begin position="173"/>
        <end position="195"/>
    </location>
</feature>
<organism evidence="6 7">
    <name type="scientific">Methylophilus luteus</name>
    <dbReference type="NCBI Taxonomy" id="640108"/>
    <lineage>
        <taxon>Bacteria</taxon>
        <taxon>Pseudomonadati</taxon>
        <taxon>Pseudomonadota</taxon>
        <taxon>Betaproteobacteria</taxon>
        <taxon>Nitrosomonadales</taxon>
        <taxon>Methylophilaceae</taxon>
        <taxon>Methylophilus</taxon>
    </lineage>
</organism>
<reference evidence="7" key="1">
    <citation type="journal article" date="2019" name="Int. J. Syst. Evol. Microbiol.">
        <title>The Global Catalogue of Microorganisms (GCM) 10K type strain sequencing project: providing services to taxonomists for standard genome sequencing and annotation.</title>
        <authorList>
            <consortium name="The Broad Institute Genomics Platform"/>
            <consortium name="The Broad Institute Genome Sequencing Center for Infectious Disease"/>
            <person name="Wu L."/>
            <person name="Ma J."/>
        </authorList>
    </citation>
    <scope>NUCLEOTIDE SEQUENCE [LARGE SCALE GENOMIC DNA]</scope>
    <source>
        <strain evidence="7">CCUG 58412</strain>
    </source>
</reference>
<comment type="caution">
    <text evidence="6">The sequence shown here is derived from an EMBL/GenBank/DDBJ whole genome shotgun (WGS) entry which is preliminary data.</text>
</comment>
<dbReference type="InterPro" id="IPR008217">
    <property type="entry name" value="Ccc1_fam"/>
</dbReference>
<accession>A0ABW3F4D6</accession>
<dbReference type="Pfam" id="PF01988">
    <property type="entry name" value="VIT1"/>
    <property type="match status" value="1"/>
</dbReference>
<dbReference type="PANTHER" id="PTHR31851">
    <property type="entry name" value="FE(2+)/MN(2+) TRANSPORTER PCL1"/>
    <property type="match status" value="1"/>
</dbReference>
<comment type="subcellular location">
    <subcellularLocation>
        <location evidence="1">Endomembrane system</location>
        <topology evidence="1">Multi-pass membrane protein</topology>
    </subcellularLocation>
</comment>
<feature type="transmembrane region" description="Helical" evidence="5">
    <location>
        <begin position="207"/>
        <end position="226"/>
    </location>
</feature>
<keyword evidence="2 5" id="KW-0812">Transmembrane</keyword>
<dbReference type="Proteomes" id="UP001597128">
    <property type="component" value="Unassembled WGS sequence"/>
</dbReference>
<dbReference type="CDD" id="cd02432">
    <property type="entry name" value="Nodulin-21_like_1"/>
    <property type="match status" value="1"/>
</dbReference>
<feature type="transmembrane region" description="Helical" evidence="5">
    <location>
        <begin position="45"/>
        <end position="62"/>
    </location>
</feature>
<evidence type="ECO:0000313" key="7">
    <source>
        <dbReference type="Proteomes" id="UP001597128"/>
    </source>
</evidence>
<gene>
    <name evidence="6" type="ORF">ACFQ1Z_06135</name>
</gene>
<dbReference type="RefSeq" id="WP_379056381.1">
    <property type="nucleotide sequence ID" value="NZ_JBHTKB010000001.1"/>
</dbReference>
<evidence type="ECO:0000256" key="5">
    <source>
        <dbReference type="SAM" id="Phobius"/>
    </source>
</evidence>
<evidence type="ECO:0000256" key="3">
    <source>
        <dbReference type="ARBA" id="ARBA00022989"/>
    </source>
</evidence>
<name>A0ABW3F4D6_9PROT</name>
<evidence type="ECO:0000256" key="1">
    <source>
        <dbReference type="ARBA" id="ARBA00004127"/>
    </source>
</evidence>
<keyword evidence="4 5" id="KW-0472">Membrane</keyword>